<feature type="domain" description="TNase-like" evidence="2">
    <location>
        <begin position="38"/>
        <end position="172"/>
    </location>
</feature>
<evidence type="ECO:0000313" key="4">
    <source>
        <dbReference type="Proteomes" id="UP000248925"/>
    </source>
</evidence>
<dbReference type="RefSeq" id="WP_111159338.1">
    <property type="nucleotide sequence ID" value="NZ_PCDP01000013.1"/>
</dbReference>
<dbReference type="Proteomes" id="UP000248925">
    <property type="component" value="Unassembled WGS sequence"/>
</dbReference>
<keyword evidence="1" id="KW-0732">Signal</keyword>
<comment type="caution">
    <text evidence="3">The sequence shown here is derived from an EMBL/GenBank/DDBJ whole genome shotgun (WGS) entry which is preliminary data.</text>
</comment>
<name>A0A2W4CY64_9HYPH</name>
<keyword evidence="4" id="KW-1185">Reference proteome</keyword>
<dbReference type="SMART" id="SM00318">
    <property type="entry name" value="SNc"/>
    <property type="match status" value="1"/>
</dbReference>
<gene>
    <name evidence="3" type="ORF">CPY51_05930</name>
</gene>
<dbReference type="Pfam" id="PF00565">
    <property type="entry name" value="SNase"/>
    <property type="match status" value="1"/>
</dbReference>
<evidence type="ECO:0000256" key="1">
    <source>
        <dbReference type="SAM" id="SignalP"/>
    </source>
</evidence>
<dbReference type="EMBL" id="PCDP01000013">
    <property type="protein sequence ID" value="PZM15708.1"/>
    <property type="molecule type" value="Genomic_DNA"/>
</dbReference>
<feature type="signal peptide" evidence="1">
    <location>
        <begin position="1"/>
        <end position="21"/>
    </location>
</feature>
<reference evidence="3 4" key="1">
    <citation type="journal article" date="2018" name="Sci. Rep.">
        <title>Rhizobium tumorigenes sp. nov., a novel plant tumorigenic bacterium isolated from cane gall tumors on thornless blackberry.</title>
        <authorList>
            <person name="Kuzmanovi N."/>
            <person name="Smalla K."/>
            <person name="Gronow S."/>
            <person name="PuBawska J."/>
        </authorList>
    </citation>
    <scope>NUCLEOTIDE SEQUENCE [LARGE SCALE GENOMIC DNA]</scope>
    <source>
        <strain evidence="3 4">CCBAU 85046</strain>
    </source>
</reference>
<dbReference type="SUPFAM" id="SSF50199">
    <property type="entry name" value="Staphylococcal nuclease"/>
    <property type="match status" value="1"/>
</dbReference>
<dbReference type="InterPro" id="IPR035437">
    <property type="entry name" value="SNase_OB-fold_sf"/>
</dbReference>
<dbReference type="OrthoDB" id="8078326at2"/>
<proteinExistence type="predicted"/>
<evidence type="ECO:0000313" key="3">
    <source>
        <dbReference type="EMBL" id="PZM15708.1"/>
    </source>
</evidence>
<dbReference type="Gene3D" id="2.40.50.90">
    <property type="match status" value="1"/>
</dbReference>
<accession>A0A2W4CY64</accession>
<dbReference type="InterPro" id="IPR016071">
    <property type="entry name" value="Staphylococal_nuclease_OB-fold"/>
</dbReference>
<organism evidence="3 4">
    <name type="scientific">Rhizobium tubonense</name>
    <dbReference type="NCBI Taxonomy" id="484088"/>
    <lineage>
        <taxon>Bacteria</taxon>
        <taxon>Pseudomonadati</taxon>
        <taxon>Pseudomonadota</taxon>
        <taxon>Alphaproteobacteria</taxon>
        <taxon>Hyphomicrobiales</taxon>
        <taxon>Rhizobiaceae</taxon>
        <taxon>Rhizobium/Agrobacterium group</taxon>
        <taxon>Rhizobium</taxon>
    </lineage>
</organism>
<protein>
    <submittedName>
        <fullName evidence="3">Nuclease</fullName>
    </submittedName>
</protein>
<evidence type="ECO:0000259" key="2">
    <source>
        <dbReference type="SMART" id="SM00318"/>
    </source>
</evidence>
<dbReference type="AlphaFoldDB" id="A0A2W4CY64"/>
<feature type="chain" id="PRO_5016109392" evidence="1">
    <location>
        <begin position="22"/>
        <end position="223"/>
    </location>
</feature>
<sequence>MRKRVVLALAVLTWLPIQSKAADYIRETPAAPQDFSPRSVLSGQVAVIYGRSLWFGKRRTLVRLAGIDSCELPQWALDPKVTAAEPLAPLACGALAKAWLKRVVGSKVVSCSISAFDNPNEGTGICRVGSRDLALEMLRVGWAKLSAPFPSDQLYVEAQQNAIAARYGMWATYVLDMEEWRRRAIDKTLARTPQADLNLLSRRQSEISPPFADARRQPVWRDQ</sequence>